<keyword evidence="2" id="KW-0732">Signal</keyword>
<feature type="compositionally biased region" description="Low complexity" evidence="1">
    <location>
        <begin position="98"/>
        <end position="117"/>
    </location>
</feature>
<organism evidence="3">
    <name type="scientific">Pseudomonas solani</name>
    <dbReference type="NCBI Taxonomy" id="2731552"/>
    <lineage>
        <taxon>Bacteria</taxon>
        <taxon>Pseudomonadati</taxon>
        <taxon>Pseudomonadota</taxon>
        <taxon>Gammaproteobacteria</taxon>
        <taxon>Pseudomonadales</taxon>
        <taxon>Pseudomonadaceae</taxon>
        <taxon>Pseudomonas</taxon>
    </lineage>
</organism>
<protein>
    <submittedName>
        <fullName evidence="3">Uncharacterized protein</fullName>
    </submittedName>
</protein>
<gene>
    <name evidence="3" type="ORF">ABS648_08870</name>
</gene>
<evidence type="ECO:0000313" key="3">
    <source>
        <dbReference type="EMBL" id="XBY65859.1"/>
    </source>
</evidence>
<feature type="region of interest" description="Disordered" evidence="1">
    <location>
        <begin position="86"/>
        <end position="123"/>
    </location>
</feature>
<feature type="signal peptide" evidence="2">
    <location>
        <begin position="1"/>
        <end position="19"/>
    </location>
</feature>
<dbReference type="EMBL" id="CP158373">
    <property type="protein sequence ID" value="XBY65859.1"/>
    <property type="molecule type" value="Genomic_DNA"/>
</dbReference>
<evidence type="ECO:0000256" key="2">
    <source>
        <dbReference type="SAM" id="SignalP"/>
    </source>
</evidence>
<dbReference type="AlphaFoldDB" id="A0AAU7Y6N7"/>
<dbReference type="RefSeq" id="WP_021221648.1">
    <property type="nucleotide sequence ID" value="NZ_CP158373.1"/>
</dbReference>
<evidence type="ECO:0000256" key="1">
    <source>
        <dbReference type="SAM" id="MobiDB-lite"/>
    </source>
</evidence>
<sequence>MKHLLPLLALLLGASGAFAAGTCPPGYGMNWQGQCLDCSKTSNALVCGDAGGGSAASAPQSDIDMQRTEQVINAVTAIGEMLDNQEAANRAAEEQAEQQRQAALEAQRQAEAAQRAASNSQIQDLESSMAAMEGNDWRSRAEGGKDKPAKRALDCNCRRVVDSCTASIQLVAKQKTGVDYRVTSSEPSCSKVSYYIDNTPYITVLNNRNAALEHSAGLGSITAKSFEVERCDVCARE</sequence>
<accession>A0AAU7Y6N7</accession>
<name>A0AAU7Y6N7_9PSED</name>
<feature type="chain" id="PRO_5043761844" evidence="2">
    <location>
        <begin position="20"/>
        <end position="237"/>
    </location>
</feature>
<reference evidence="3" key="1">
    <citation type="submission" date="2023-08" db="EMBL/GenBank/DDBJ databases">
        <title>Increased levels of nutrients transform a symbiont into a lethal pathobiont.</title>
        <authorList>
            <person name="Lachnit T."/>
            <person name="Ulrich L."/>
            <person name="Willmer F.M."/>
            <person name="Hasenbein T."/>
            <person name="Steiner L.X."/>
            <person name="Wolters M."/>
            <person name="Herbst E.M."/>
            <person name="Deines P."/>
        </authorList>
    </citation>
    <scope>NUCLEOTIDE SEQUENCE</scope>
    <source>
        <strain evidence="3">T3</strain>
    </source>
</reference>
<proteinExistence type="predicted"/>